<keyword evidence="5" id="KW-0631">Potassium channel</keyword>
<dbReference type="Pfam" id="PF00520">
    <property type="entry name" value="Ion_trans"/>
    <property type="match status" value="1"/>
</dbReference>
<dbReference type="PANTHER" id="PTHR11537">
    <property type="entry name" value="VOLTAGE-GATED POTASSIUM CHANNEL"/>
    <property type="match status" value="1"/>
</dbReference>
<keyword evidence="11 14" id="KW-0407">Ion channel</keyword>
<feature type="transmembrane region" description="Helical" evidence="12">
    <location>
        <begin position="162"/>
        <end position="183"/>
    </location>
</feature>
<feature type="transmembrane region" description="Helical" evidence="12">
    <location>
        <begin position="24"/>
        <end position="46"/>
    </location>
</feature>
<dbReference type="Proteomes" id="UP001236657">
    <property type="component" value="Chromosome"/>
</dbReference>
<keyword evidence="10 12" id="KW-0472">Membrane</keyword>
<name>A0ABY9MRU5_9GAMM</name>
<evidence type="ECO:0000256" key="12">
    <source>
        <dbReference type="SAM" id="Phobius"/>
    </source>
</evidence>
<protein>
    <submittedName>
        <fullName evidence="14">Potassium channel family protein</fullName>
    </submittedName>
</protein>
<evidence type="ECO:0000256" key="10">
    <source>
        <dbReference type="ARBA" id="ARBA00023136"/>
    </source>
</evidence>
<dbReference type="GO" id="GO:0034220">
    <property type="term" value="P:monoatomic ion transmembrane transport"/>
    <property type="evidence" value="ECO:0007669"/>
    <property type="project" value="UniProtKB-KW"/>
</dbReference>
<evidence type="ECO:0000256" key="6">
    <source>
        <dbReference type="ARBA" id="ARBA00022882"/>
    </source>
</evidence>
<evidence type="ECO:0000256" key="9">
    <source>
        <dbReference type="ARBA" id="ARBA00023065"/>
    </source>
</evidence>
<reference evidence="14 15" key="1">
    <citation type="submission" date="2023-08" db="EMBL/GenBank/DDBJ databases">
        <title>New molecular markers tilS and rpoB for phylogenetic and monitoring studies of the genus Thiothrix biodiversity.</title>
        <authorList>
            <person name="Ravin N.V."/>
            <person name="Smolyakov D."/>
            <person name="Markov N.D."/>
            <person name="Beletsky A.V."/>
            <person name="Mardanov A.V."/>
            <person name="Rudenko T.S."/>
            <person name="Grabovich M.Y."/>
        </authorList>
    </citation>
    <scope>NUCLEOTIDE SEQUENCE [LARGE SCALE GENOMIC DNA]</scope>
    <source>
        <strain evidence="14 15">MK1</strain>
    </source>
</reference>
<feature type="transmembrane region" description="Helical" evidence="12">
    <location>
        <begin position="102"/>
        <end position="125"/>
    </location>
</feature>
<keyword evidence="15" id="KW-1185">Reference proteome</keyword>
<evidence type="ECO:0000256" key="4">
    <source>
        <dbReference type="ARBA" id="ARBA00022692"/>
    </source>
</evidence>
<feature type="transmembrane region" description="Helical" evidence="12">
    <location>
        <begin position="58"/>
        <end position="81"/>
    </location>
</feature>
<keyword evidence="4 12" id="KW-0812">Transmembrane</keyword>
<evidence type="ECO:0000256" key="8">
    <source>
        <dbReference type="ARBA" id="ARBA00022989"/>
    </source>
</evidence>
<organism evidence="14 15">
    <name type="scientific">Thiothrix lacustris</name>
    <dbReference type="NCBI Taxonomy" id="525917"/>
    <lineage>
        <taxon>Bacteria</taxon>
        <taxon>Pseudomonadati</taxon>
        <taxon>Pseudomonadota</taxon>
        <taxon>Gammaproteobacteria</taxon>
        <taxon>Thiotrichales</taxon>
        <taxon>Thiotrichaceae</taxon>
        <taxon>Thiothrix</taxon>
    </lineage>
</organism>
<dbReference type="PANTHER" id="PTHR11537:SF254">
    <property type="entry name" value="POTASSIUM VOLTAGE-GATED CHANNEL PROTEIN SHAB"/>
    <property type="match status" value="1"/>
</dbReference>
<evidence type="ECO:0000259" key="13">
    <source>
        <dbReference type="Pfam" id="PF00520"/>
    </source>
</evidence>
<accession>A0ABY9MRU5</accession>
<dbReference type="InterPro" id="IPR027359">
    <property type="entry name" value="Volt_channel_dom_sf"/>
</dbReference>
<evidence type="ECO:0000313" key="15">
    <source>
        <dbReference type="Proteomes" id="UP001236657"/>
    </source>
</evidence>
<evidence type="ECO:0000313" key="14">
    <source>
        <dbReference type="EMBL" id="WML91258.1"/>
    </source>
</evidence>
<proteinExistence type="predicted"/>
<evidence type="ECO:0000256" key="3">
    <source>
        <dbReference type="ARBA" id="ARBA00022538"/>
    </source>
</evidence>
<evidence type="ECO:0000256" key="1">
    <source>
        <dbReference type="ARBA" id="ARBA00004141"/>
    </source>
</evidence>
<evidence type="ECO:0000256" key="7">
    <source>
        <dbReference type="ARBA" id="ARBA00022958"/>
    </source>
</evidence>
<feature type="transmembrane region" description="Helical" evidence="12">
    <location>
        <begin position="195"/>
        <end position="212"/>
    </location>
</feature>
<keyword evidence="3" id="KW-0633">Potassium transport</keyword>
<feature type="domain" description="Ion transport" evidence="13">
    <location>
        <begin position="29"/>
        <end position="245"/>
    </location>
</feature>
<dbReference type="InterPro" id="IPR028325">
    <property type="entry name" value="VG_K_chnl"/>
</dbReference>
<dbReference type="RefSeq" id="WP_028487829.1">
    <property type="nucleotide sequence ID" value="NZ_CP133218.1"/>
</dbReference>
<keyword evidence="2" id="KW-0813">Transport</keyword>
<dbReference type="SUPFAM" id="SSF81324">
    <property type="entry name" value="Voltage-gated potassium channels"/>
    <property type="match status" value="1"/>
</dbReference>
<evidence type="ECO:0000256" key="2">
    <source>
        <dbReference type="ARBA" id="ARBA00022448"/>
    </source>
</evidence>
<dbReference type="PRINTS" id="PR00169">
    <property type="entry name" value="KCHANNEL"/>
</dbReference>
<dbReference type="EMBL" id="CP133218">
    <property type="protein sequence ID" value="WML91258.1"/>
    <property type="molecule type" value="Genomic_DNA"/>
</dbReference>
<evidence type="ECO:0000256" key="11">
    <source>
        <dbReference type="ARBA" id="ARBA00023303"/>
    </source>
</evidence>
<feature type="transmembrane region" description="Helical" evidence="12">
    <location>
        <begin position="224"/>
        <end position="248"/>
    </location>
</feature>
<dbReference type="Gene3D" id="1.10.287.70">
    <property type="match status" value="1"/>
</dbReference>
<keyword evidence="7" id="KW-0630">Potassium</keyword>
<dbReference type="Gene3D" id="1.20.120.350">
    <property type="entry name" value="Voltage-gated potassium channels. Chain C"/>
    <property type="match status" value="1"/>
</dbReference>
<gene>
    <name evidence="14" type="ORF">RCF98_02625</name>
</gene>
<keyword evidence="6" id="KW-0851">Voltage-gated channel</keyword>
<sequence length="337" mass="38193">MSRAPFNNAQRWLYLALEQQKGGVWAILINRFLMLLVVVNVLAVVAESEHSLYQAYKPFFTWFEASSVIIFTLEYVLRLWVCTEAEQLHFKHPIGGRGRYMLTPMALVDLLAIVPFYLSFFWGVADLRVLRSLRLLRLLKLTRYSHSLELLLTVLRQEADNLVSALFILCMLVLLSATGIYLVEGHIQPDKFGSIPRALWWSAVTVATVGYGDVVPITLVGKVFSGIIIVTGIAVAALPAAILASGMINELKRRGERFRTELVRTMENGKLDFGGLRYLEKMRVTIGISRAEAHLIFEEVKQETRLQTYTNCPHCAQPIVIKHPPGHIHVRPAKRQR</sequence>
<dbReference type="InterPro" id="IPR005821">
    <property type="entry name" value="Ion_trans_dom"/>
</dbReference>
<keyword evidence="8 12" id="KW-1133">Transmembrane helix</keyword>
<keyword evidence="9" id="KW-0406">Ion transport</keyword>
<evidence type="ECO:0000256" key="5">
    <source>
        <dbReference type="ARBA" id="ARBA00022826"/>
    </source>
</evidence>
<comment type="subcellular location">
    <subcellularLocation>
        <location evidence="1">Membrane</location>
        <topology evidence="1">Multi-pass membrane protein</topology>
    </subcellularLocation>
</comment>